<dbReference type="RefSeq" id="WP_209265673.1">
    <property type="nucleotide sequence ID" value="NZ_JAFFZN010000013.1"/>
</dbReference>
<feature type="compositionally biased region" description="Pro residues" evidence="1">
    <location>
        <begin position="318"/>
        <end position="327"/>
    </location>
</feature>
<comment type="caution">
    <text evidence="2">The sequence shown here is derived from an EMBL/GenBank/DDBJ whole genome shotgun (WGS) entry which is preliminary data.</text>
</comment>
<organism evidence="2 3">
    <name type="scientific">Streptomyces spirodelae</name>
    <dbReference type="NCBI Taxonomy" id="2812904"/>
    <lineage>
        <taxon>Bacteria</taxon>
        <taxon>Bacillati</taxon>
        <taxon>Actinomycetota</taxon>
        <taxon>Actinomycetes</taxon>
        <taxon>Kitasatosporales</taxon>
        <taxon>Streptomycetaceae</taxon>
        <taxon>Streptomyces</taxon>
    </lineage>
</organism>
<evidence type="ECO:0000313" key="3">
    <source>
        <dbReference type="Proteomes" id="UP001518976"/>
    </source>
</evidence>
<proteinExistence type="predicted"/>
<gene>
    <name evidence="2" type="ORF">JW592_15520</name>
</gene>
<accession>A0ABS3WVJ7</accession>
<keyword evidence="3" id="KW-1185">Reference proteome</keyword>
<dbReference type="Proteomes" id="UP001518976">
    <property type="component" value="Unassembled WGS sequence"/>
</dbReference>
<feature type="region of interest" description="Disordered" evidence="1">
    <location>
        <begin position="271"/>
        <end position="333"/>
    </location>
</feature>
<sequence length="333" mass="34340">MPVPDDRSWEISEPQRLEFDDPVTELHVRVVNGTVNVVGTPDATTCVEVGKVKGPPLLVRREEGKLVVAYDDLPWRGFLKWLDRKGWRREAEVSVRVPAHAELSVGVVAAGAVVSGIRGRTRVAGVSGSTTLVGLSGPVAAETVSGDVETQRLSGALRFSTVSGDLTCIDASAGEIRAESVSGAMILDLCSPRTGEPADIRLSSVSGELAVRLPDDADLTVDAHTTGGAVSSAFDGLRAGGWSARRITGTLGAGRGTLQAANVSGGLALLRRPPGEDPLEEDPLDGFADPAAADPEATGQDTAAEEAAVEDAAAASDPNPPAHPGNPSPAKDL</sequence>
<evidence type="ECO:0008006" key="4">
    <source>
        <dbReference type="Google" id="ProtNLM"/>
    </source>
</evidence>
<dbReference type="EMBL" id="JAFFZN010000013">
    <property type="protein sequence ID" value="MBO8186862.1"/>
    <property type="molecule type" value="Genomic_DNA"/>
</dbReference>
<evidence type="ECO:0000256" key="1">
    <source>
        <dbReference type="SAM" id="MobiDB-lite"/>
    </source>
</evidence>
<reference evidence="2 3" key="1">
    <citation type="submission" date="2021-02" db="EMBL/GenBank/DDBJ databases">
        <title>Streptomyces spirodelae sp. nov., isolated from duckweed.</title>
        <authorList>
            <person name="Saimee Y."/>
            <person name="Duangmal K."/>
        </authorList>
    </citation>
    <scope>NUCLEOTIDE SEQUENCE [LARGE SCALE GENOMIC DNA]</scope>
    <source>
        <strain evidence="2 3">DW4-2</strain>
    </source>
</reference>
<protein>
    <recommendedName>
        <fullName evidence="4">Adhesin domain-containing protein</fullName>
    </recommendedName>
</protein>
<evidence type="ECO:0000313" key="2">
    <source>
        <dbReference type="EMBL" id="MBO8186862.1"/>
    </source>
</evidence>
<name>A0ABS3WVJ7_9ACTN</name>